<comment type="caution">
    <text evidence="1">The sequence shown here is derived from an EMBL/GenBank/DDBJ whole genome shotgun (WGS) entry which is preliminary data.</text>
</comment>
<evidence type="ECO:0000313" key="2">
    <source>
        <dbReference type="Proteomes" id="UP001583280"/>
    </source>
</evidence>
<evidence type="ECO:0008006" key="3">
    <source>
        <dbReference type="Google" id="ProtNLM"/>
    </source>
</evidence>
<proteinExistence type="predicted"/>
<evidence type="ECO:0000313" key="1">
    <source>
        <dbReference type="EMBL" id="KAL1888673.1"/>
    </source>
</evidence>
<protein>
    <recommendedName>
        <fullName evidence="3">Phytanoyl-CoA dioxygenase</fullName>
    </recommendedName>
</protein>
<organism evidence="1 2">
    <name type="scientific">Ceratocystis pirilliformis</name>
    <dbReference type="NCBI Taxonomy" id="259994"/>
    <lineage>
        <taxon>Eukaryota</taxon>
        <taxon>Fungi</taxon>
        <taxon>Dikarya</taxon>
        <taxon>Ascomycota</taxon>
        <taxon>Pezizomycotina</taxon>
        <taxon>Sordariomycetes</taxon>
        <taxon>Hypocreomycetidae</taxon>
        <taxon>Microascales</taxon>
        <taxon>Ceratocystidaceae</taxon>
        <taxon>Ceratocystis</taxon>
    </lineage>
</organism>
<keyword evidence="2" id="KW-1185">Reference proteome</keyword>
<dbReference type="Gene3D" id="2.60.120.620">
    <property type="entry name" value="q2cbj1_9rhob like domain"/>
    <property type="match status" value="1"/>
</dbReference>
<reference evidence="1 2" key="1">
    <citation type="journal article" date="2024" name="IMA Fungus">
        <title>IMA Genome - F19 : A genome assembly and annotation guide to empower mycologists, including annotated draft genome sequences of Ceratocystis pirilliformis, Diaporthe australafricana, Fusarium ophioides, Paecilomyces lecythidis, and Sporothrix stenoceras.</title>
        <authorList>
            <person name="Aylward J."/>
            <person name="Wilson A.M."/>
            <person name="Visagie C.M."/>
            <person name="Spraker J."/>
            <person name="Barnes I."/>
            <person name="Buitendag C."/>
            <person name="Ceriani C."/>
            <person name="Del Mar Angel L."/>
            <person name="du Plessis D."/>
            <person name="Fuchs T."/>
            <person name="Gasser K."/>
            <person name="Kramer D."/>
            <person name="Li W."/>
            <person name="Munsamy K."/>
            <person name="Piso A."/>
            <person name="Price J.L."/>
            <person name="Sonnekus B."/>
            <person name="Thomas C."/>
            <person name="van der Nest A."/>
            <person name="van Dijk A."/>
            <person name="van Heerden A."/>
            <person name="van Vuuren N."/>
            <person name="Yilmaz N."/>
            <person name="Duong T.A."/>
            <person name="van der Merwe N.A."/>
            <person name="Wingfield M.J."/>
            <person name="Wingfield B.D."/>
        </authorList>
    </citation>
    <scope>NUCLEOTIDE SEQUENCE [LARGE SCALE GENOMIC DNA]</scope>
    <source>
        <strain evidence="1 2">CMW 12675</strain>
    </source>
</reference>
<dbReference type="Proteomes" id="UP001583280">
    <property type="component" value="Unassembled WGS sequence"/>
</dbReference>
<sequence length="293" mass="32785">MPVLTEEEKEFFVHNGWIHLKGCFSRDQAESITGNVWERLGMAPNDKSTWTRDKIHMGGEKTFNAQEFAPKAWEAICELCGGEDRILESAKWWQDALIVNLGSADKEGQPEAPHDLWGWHVDGDFFVHYLDSPEQGLLAIPLFTDVAPGAGGTVICPEAMPILAKHLYENPAGVSPLMDPRDSPDFRSIEIGKYTSRYSDIAHGCVNFVEACGDVGDVFLLHPLILHTASNNSLRHLRIITNPPIGLKEPFKFYRPEGDYSLVELATLRALGRENLEGWSITHPREGMTPRHS</sequence>
<accession>A0ABR3YLG4</accession>
<dbReference type="SUPFAM" id="SSF51197">
    <property type="entry name" value="Clavaminate synthase-like"/>
    <property type="match status" value="1"/>
</dbReference>
<dbReference type="EMBL" id="JAWDJO010000250">
    <property type="protein sequence ID" value="KAL1888673.1"/>
    <property type="molecule type" value="Genomic_DNA"/>
</dbReference>
<gene>
    <name evidence="1" type="ORF">Cpir12675_006082</name>
</gene>
<name>A0ABR3YLG4_9PEZI</name>